<evidence type="ECO:0000313" key="2">
    <source>
        <dbReference type="Proteomes" id="UP000503004"/>
    </source>
</evidence>
<dbReference type="AlphaFoldDB" id="A0A858Q9F5"/>
<name>A0A858Q9F5_9GAMM</name>
<gene>
    <name evidence="1" type="ORF">GNH96_10795</name>
</gene>
<keyword evidence="2" id="KW-1185">Reference proteome</keyword>
<organism evidence="1 2">
    <name type="scientific">Methylococcus geothermalis</name>
    <dbReference type="NCBI Taxonomy" id="2681310"/>
    <lineage>
        <taxon>Bacteria</taxon>
        <taxon>Pseudomonadati</taxon>
        <taxon>Pseudomonadota</taxon>
        <taxon>Gammaproteobacteria</taxon>
        <taxon>Methylococcales</taxon>
        <taxon>Methylococcaceae</taxon>
        <taxon>Methylococcus</taxon>
    </lineage>
</organism>
<dbReference type="KEGG" id="metu:GNH96_10795"/>
<accession>A0A858Q9F5</accession>
<dbReference type="EMBL" id="CP046565">
    <property type="protein sequence ID" value="QJD30411.1"/>
    <property type="molecule type" value="Genomic_DNA"/>
</dbReference>
<dbReference type="RefSeq" id="WP_169603687.1">
    <property type="nucleotide sequence ID" value="NZ_CP046565.1"/>
</dbReference>
<sequence length="47" mass="5408">MAFVFFGRLPKTSGFDPCGKLLYHFGIRLALRLKTRKPARPPNFRGK</sequence>
<dbReference type="Proteomes" id="UP000503004">
    <property type="component" value="Chromosome"/>
</dbReference>
<evidence type="ECO:0000313" key="1">
    <source>
        <dbReference type="EMBL" id="QJD30411.1"/>
    </source>
</evidence>
<reference evidence="2" key="1">
    <citation type="submission" date="2019-12" db="EMBL/GenBank/DDBJ databases">
        <authorList>
            <person name="Awala S.I."/>
            <person name="Rhee S.K."/>
        </authorList>
    </citation>
    <scope>NUCLEOTIDE SEQUENCE [LARGE SCALE GENOMIC DNA]</scope>
    <source>
        <strain evidence="2">IM1</strain>
    </source>
</reference>
<protein>
    <submittedName>
        <fullName evidence="1">Uncharacterized protein</fullName>
    </submittedName>
</protein>
<proteinExistence type="predicted"/>